<dbReference type="InterPro" id="IPR028202">
    <property type="entry name" value="Reductase_C"/>
</dbReference>
<dbReference type="Gene3D" id="3.50.50.60">
    <property type="entry name" value="FAD/NAD(P)-binding domain"/>
    <property type="match status" value="2"/>
</dbReference>
<dbReference type="Pfam" id="PF14759">
    <property type="entry name" value="Reductase_C"/>
    <property type="match status" value="1"/>
</dbReference>
<protein>
    <submittedName>
        <fullName evidence="7">3-phenylpropionate/trans-cinnamate dioxygenase ferredoxin reductase subunit</fullName>
    </submittedName>
</protein>
<evidence type="ECO:0000256" key="1">
    <source>
        <dbReference type="ARBA" id="ARBA00001974"/>
    </source>
</evidence>
<evidence type="ECO:0000313" key="7">
    <source>
        <dbReference type="EMBL" id="SFU09342.1"/>
    </source>
</evidence>
<keyword evidence="4" id="KW-0560">Oxidoreductase</keyword>
<reference evidence="7 8" key="1">
    <citation type="submission" date="2016-10" db="EMBL/GenBank/DDBJ databases">
        <authorList>
            <person name="de Groot N.N."/>
        </authorList>
    </citation>
    <scope>NUCLEOTIDE SEQUENCE [LARGE SCALE GENOMIC DNA]</scope>
    <source>
        <strain evidence="7 8">LMG 27731</strain>
    </source>
</reference>
<dbReference type="GO" id="GO:0005737">
    <property type="term" value="C:cytoplasm"/>
    <property type="evidence" value="ECO:0007669"/>
    <property type="project" value="TreeGrafter"/>
</dbReference>
<dbReference type="InterPro" id="IPR023753">
    <property type="entry name" value="FAD/NAD-binding_dom"/>
</dbReference>
<dbReference type="EMBL" id="FPBH01000009">
    <property type="protein sequence ID" value="SFU09342.1"/>
    <property type="molecule type" value="Genomic_DNA"/>
</dbReference>
<dbReference type="PRINTS" id="PR00469">
    <property type="entry name" value="PNDRDTASEII"/>
</dbReference>
<dbReference type="SUPFAM" id="SSF55424">
    <property type="entry name" value="FAD/NAD-linked reductases, dimerisation (C-terminal) domain"/>
    <property type="match status" value="1"/>
</dbReference>
<dbReference type="PRINTS" id="PR00368">
    <property type="entry name" value="FADPNR"/>
</dbReference>
<evidence type="ECO:0000256" key="3">
    <source>
        <dbReference type="ARBA" id="ARBA00022827"/>
    </source>
</evidence>
<sequence>MSRTTHQTIVIVGTGYAGCSAALELRKRAFEGRIVMIGDEPHLPYERPLLSKAAIVGVPPLLHPAAHYAAQRIDILAGTRADQLNLDESSVSLSDGTPVRYDALLLATGGTARRLNVPGAECAMTLRTFDDALRLHERLRQPGHMTIVGGGVIGLEIAALARTMGWSVIVLESDQRLMARAVSTHVSMFVADVHREEGVDIRLNAQLIALRNGMNGRVEVVTESAVFASDLVVAGIGMQPDIALAADAGIETDGAIVVDELGRTSSHGVFATGDVASFWHARYGRRMRLENWRHASAHSTIVAANMVGHHVRYDEVPWSWTDQYGMNMQIVGLPADADQTVLRGDPGERKFVALHLREGRLTGATLVNQGKDMRPCKALIESGVTLDADRWRDTSLDLRRLAADVIVAPNVISLSA</sequence>
<evidence type="ECO:0000256" key="4">
    <source>
        <dbReference type="ARBA" id="ARBA00023002"/>
    </source>
</evidence>
<evidence type="ECO:0000313" key="8">
    <source>
        <dbReference type="Proteomes" id="UP000198844"/>
    </source>
</evidence>
<evidence type="ECO:0000256" key="2">
    <source>
        <dbReference type="ARBA" id="ARBA00022630"/>
    </source>
</evidence>
<name>A0A1I7DC87_9BURK</name>
<keyword evidence="2" id="KW-0285">Flavoprotein</keyword>
<dbReference type="InterPro" id="IPR016156">
    <property type="entry name" value="FAD/NAD-linked_Rdtase_dimer_sf"/>
</dbReference>
<dbReference type="Proteomes" id="UP000198844">
    <property type="component" value="Unassembled WGS sequence"/>
</dbReference>
<evidence type="ECO:0000259" key="6">
    <source>
        <dbReference type="Pfam" id="PF14759"/>
    </source>
</evidence>
<dbReference type="GO" id="GO:0051213">
    <property type="term" value="F:dioxygenase activity"/>
    <property type="evidence" value="ECO:0007669"/>
    <property type="project" value="UniProtKB-KW"/>
</dbReference>
<organism evidence="7 8">
    <name type="scientific">Paraburkholderia aspalathi</name>
    <dbReference type="NCBI Taxonomy" id="1324617"/>
    <lineage>
        <taxon>Bacteria</taxon>
        <taxon>Pseudomonadati</taxon>
        <taxon>Pseudomonadota</taxon>
        <taxon>Betaproteobacteria</taxon>
        <taxon>Burkholderiales</taxon>
        <taxon>Burkholderiaceae</taxon>
        <taxon>Paraburkholderia</taxon>
    </lineage>
</organism>
<dbReference type="GO" id="GO:0016651">
    <property type="term" value="F:oxidoreductase activity, acting on NAD(P)H"/>
    <property type="evidence" value="ECO:0007669"/>
    <property type="project" value="TreeGrafter"/>
</dbReference>
<comment type="cofactor">
    <cofactor evidence="1">
        <name>FAD</name>
        <dbReference type="ChEBI" id="CHEBI:57692"/>
    </cofactor>
</comment>
<gene>
    <name evidence="7" type="ORF">SAMN05192563_1009150</name>
</gene>
<dbReference type="PANTHER" id="PTHR43557">
    <property type="entry name" value="APOPTOSIS-INDUCING FACTOR 1"/>
    <property type="match status" value="1"/>
</dbReference>
<proteinExistence type="predicted"/>
<dbReference type="AlphaFoldDB" id="A0A1I7DC87"/>
<dbReference type="OrthoDB" id="9769238at2"/>
<dbReference type="PANTHER" id="PTHR43557:SF2">
    <property type="entry name" value="RIESKE DOMAIN-CONTAINING PROTEIN-RELATED"/>
    <property type="match status" value="1"/>
</dbReference>
<dbReference type="RefSeq" id="WP_093635284.1">
    <property type="nucleotide sequence ID" value="NZ_FPBH01000009.1"/>
</dbReference>
<dbReference type="Pfam" id="PF07992">
    <property type="entry name" value="Pyr_redox_2"/>
    <property type="match status" value="1"/>
</dbReference>
<feature type="domain" description="Reductase C-terminal" evidence="6">
    <location>
        <begin position="318"/>
        <end position="402"/>
    </location>
</feature>
<feature type="domain" description="FAD/NAD(P)-binding" evidence="5">
    <location>
        <begin position="8"/>
        <end position="298"/>
    </location>
</feature>
<evidence type="ECO:0000259" key="5">
    <source>
        <dbReference type="Pfam" id="PF07992"/>
    </source>
</evidence>
<accession>A0A1I7DC87</accession>
<dbReference type="SUPFAM" id="SSF51905">
    <property type="entry name" value="FAD/NAD(P)-binding domain"/>
    <property type="match status" value="1"/>
</dbReference>
<dbReference type="Gene3D" id="3.30.390.30">
    <property type="match status" value="1"/>
</dbReference>
<keyword evidence="7" id="KW-0223">Dioxygenase</keyword>
<dbReference type="InterPro" id="IPR036188">
    <property type="entry name" value="FAD/NAD-bd_sf"/>
</dbReference>
<keyword evidence="3" id="KW-0274">FAD</keyword>
<dbReference type="InterPro" id="IPR050446">
    <property type="entry name" value="FAD-oxidoreductase/Apoptosis"/>
</dbReference>